<evidence type="ECO:0000313" key="2">
    <source>
        <dbReference type="EMBL" id="PIC33817.1"/>
    </source>
</evidence>
<dbReference type="Proteomes" id="UP000230233">
    <property type="component" value="Chromosome IV"/>
</dbReference>
<dbReference type="EMBL" id="PDUG01000004">
    <property type="protein sequence ID" value="PIC33817.1"/>
    <property type="molecule type" value="Genomic_DNA"/>
</dbReference>
<accession>A0A2G5U2Q7</accession>
<evidence type="ECO:0000313" key="3">
    <source>
        <dbReference type="Proteomes" id="UP000230233"/>
    </source>
</evidence>
<proteinExistence type="predicted"/>
<organism evidence="2 3">
    <name type="scientific">Caenorhabditis nigoni</name>
    <dbReference type="NCBI Taxonomy" id="1611254"/>
    <lineage>
        <taxon>Eukaryota</taxon>
        <taxon>Metazoa</taxon>
        <taxon>Ecdysozoa</taxon>
        <taxon>Nematoda</taxon>
        <taxon>Chromadorea</taxon>
        <taxon>Rhabditida</taxon>
        <taxon>Rhabditina</taxon>
        <taxon>Rhabditomorpha</taxon>
        <taxon>Rhabditoidea</taxon>
        <taxon>Rhabditidae</taxon>
        <taxon>Peloderinae</taxon>
        <taxon>Caenorhabditis</taxon>
    </lineage>
</organism>
<feature type="region of interest" description="Disordered" evidence="1">
    <location>
        <begin position="59"/>
        <end position="127"/>
    </location>
</feature>
<feature type="compositionally biased region" description="Polar residues" evidence="1">
    <location>
        <begin position="99"/>
        <end position="108"/>
    </location>
</feature>
<gene>
    <name evidence="2" type="primary">Cnig_chr_IV.g13664</name>
    <name evidence="2" type="ORF">B9Z55_013664</name>
</gene>
<dbReference type="AlphaFoldDB" id="A0A2G5U2Q7"/>
<reference evidence="3" key="1">
    <citation type="submission" date="2017-10" db="EMBL/GenBank/DDBJ databases">
        <title>Rapid genome shrinkage in a self-fertile nematode reveals novel sperm competition proteins.</title>
        <authorList>
            <person name="Yin D."/>
            <person name="Schwarz E.M."/>
            <person name="Thomas C.G."/>
            <person name="Felde R.L."/>
            <person name="Korf I.F."/>
            <person name="Cutter A.D."/>
            <person name="Schartner C.M."/>
            <person name="Ralston E.J."/>
            <person name="Meyer B.J."/>
            <person name="Haag E.S."/>
        </authorList>
    </citation>
    <scope>NUCLEOTIDE SEQUENCE [LARGE SCALE GENOMIC DNA]</scope>
    <source>
        <strain evidence="3">JU1422</strain>
    </source>
</reference>
<evidence type="ECO:0000256" key="1">
    <source>
        <dbReference type="SAM" id="MobiDB-lite"/>
    </source>
</evidence>
<name>A0A2G5U2Q7_9PELO</name>
<comment type="caution">
    <text evidence="2">The sequence shown here is derived from an EMBL/GenBank/DDBJ whole genome shotgun (WGS) entry which is preliminary data.</text>
</comment>
<sequence length="127" mass="14526">MVHQPDWKGSHPHLELGTTRRTMMMQPSDFQCRWSLTTQGFVSRRVDSHIFGFHEQGRRCREASNKSDDVTRQQQRPAAHMRTRLSNNAGAHGKEESSCVETSDNANSREFPKFGSKQMEGSKETGF</sequence>
<feature type="compositionally biased region" description="Basic and acidic residues" evidence="1">
    <location>
        <begin position="59"/>
        <end position="71"/>
    </location>
</feature>
<protein>
    <submittedName>
        <fullName evidence="2">Uncharacterized protein</fullName>
    </submittedName>
</protein>
<keyword evidence="3" id="KW-1185">Reference proteome</keyword>